<gene>
    <name evidence="1" type="ORF">SPELUC_LOCUS501</name>
</gene>
<sequence length="266" mass="30810">MNPPFSTIYNSADELFQYIQRYANSQDTENEESDEWKAFLSKWNDTIQSVTEEEFEKNGIHCVLLTLIKTTVTSRIEGAYSTLKAYLQVLTGDLYQVHITIFLVVANQKKEIDAMVASEHIHILLFALNNPLYANVRGKISSFVLKKINDQYQKTNCATSREPLPPCTRFFSKTMGLPCAYTISLLENDQALMLHNIHEHWWILEHLPVLEVEENAAHEEDTLQPLLQNLQERYQEWPRVQQAAAHKTNTYPYKLEIFGVINESEN</sequence>
<comment type="caution">
    <text evidence="1">The sequence shown here is derived from an EMBL/GenBank/DDBJ whole genome shotgun (WGS) entry which is preliminary data.</text>
</comment>
<evidence type="ECO:0000313" key="2">
    <source>
        <dbReference type="Proteomes" id="UP000789366"/>
    </source>
</evidence>
<dbReference type="EMBL" id="CAJVPW010000185">
    <property type="protein sequence ID" value="CAG8445988.1"/>
    <property type="molecule type" value="Genomic_DNA"/>
</dbReference>
<proteinExistence type="predicted"/>
<keyword evidence="2" id="KW-1185">Reference proteome</keyword>
<reference evidence="1" key="1">
    <citation type="submission" date="2021-06" db="EMBL/GenBank/DDBJ databases">
        <authorList>
            <person name="Kallberg Y."/>
            <person name="Tangrot J."/>
            <person name="Rosling A."/>
        </authorList>
    </citation>
    <scope>NUCLEOTIDE SEQUENCE</scope>
    <source>
        <strain evidence="1">28 12/20/2015</strain>
    </source>
</reference>
<protein>
    <submittedName>
        <fullName evidence="1">4007_t:CDS:1</fullName>
    </submittedName>
</protein>
<organism evidence="1 2">
    <name type="scientific">Cetraspora pellucida</name>
    <dbReference type="NCBI Taxonomy" id="1433469"/>
    <lineage>
        <taxon>Eukaryota</taxon>
        <taxon>Fungi</taxon>
        <taxon>Fungi incertae sedis</taxon>
        <taxon>Mucoromycota</taxon>
        <taxon>Glomeromycotina</taxon>
        <taxon>Glomeromycetes</taxon>
        <taxon>Diversisporales</taxon>
        <taxon>Gigasporaceae</taxon>
        <taxon>Cetraspora</taxon>
    </lineage>
</organism>
<name>A0ACA9K2H7_9GLOM</name>
<dbReference type="Proteomes" id="UP000789366">
    <property type="component" value="Unassembled WGS sequence"/>
</dbReference>
<accession>A0ACA9K2H7</accession>
<evidence type="ECO:0000313" key="1">
    <source>
        <dbReference type="EMBL" id="CAG8445988.1"/>
    </source>
</evidence>